<dbReference type="GO" id="GO:0003824">
    <property type="term" value="F:catalytic activity"/>
    <property type="evidence" value="ECO:0007669"/>
    <property type="project" value="InterPro"/>
</dbReference>
<gene>
    <name evidence="2" type="ORF">HPB48_017216</name>
</gene>
<dbReference type="SUPFAM" id="SSF56219">
    <property type="entry name" value="DNase I-like"/>
    <property type="match status" value="1"/>
</dbReference>
<dbReference type="InterPro" id="IPR005135">
    <property type="entry name" value="Endo/exonuclease/phosphatase"/>
</dbReference>
<evidence type="ECO:0000313" key="3">
    <source>
        <dbReference type="Proteomes" id="UP000821853"/>
    </source>
</evidence>
<dbReference type="VEuPathDB" id="VectorBase:HLOH_053804"/>
<evidence type="ECO:0000259" key="1">
    <source>
        <dbReference type="Pfam" id="PF03372"/>
    </source>
</evidence>
<proteinExistence type="predicted"/>
<feature type="domain" description="Endonuclease/exonuclease/phosphatase" evidence="1">
    <location>
        <begin position="8"/>
        <end position="122"/>
    </location>
</feature>
<dbReference type="InterPro" id="IPR036691">
    <property type="entry name" value="Endo/exonu/phosph_ase_sf"/>
</dbReference>
<dbReference type="EMBL" id="JABSTR010000004">
    <property type="protein sequence ID" value="KAH9367287.1"/>
    <property type="molecule type" value="Genomic_DNA"/>
</dbReference>
<dbReference type="Gene3D" id="3.60.10.10">
    <property type="entry name" value="Endonuclease/exonuclease/phosphatase"/>
    <property type="match status" value="1"/>
</dbReference>
<protein>
    <recommendedName>
        <fullName evidence="1">Endonuclease/exonuclease/phosphatase domain-containing protein</fullName>
    </recommendedName>
</protein>
<name>A0A9J6FWU8_HAELO</name>
<comment type="caution">
    <text evidence="2">The sequence shown here is derived from an EMBL/GenBank/DDBJ whole genome shotgun (WGS) entry which is preliminary data.</text>
</comment>
<evidence type="ECO:0000313" key="2">
    <source>
        <dbReference type="EMBL" id="KAH9367287.1"/>
    </source>
</evidence>
<organism evidence="2 3">
    <name type="scientific">Haemaphysalis longicornis</name>
    <name type="common">Bush tick</name>
    <dbReference type="NCBI Taxonomy" id="44386"/>
    <lineage>
        <taxon>Eukaryota</taxon>
        <taxon>Metazoa</taxon>
        <taxon>Ecdysozoa</taxon>
        <taxon>Arthropoda</taxon>
        <taxon>Chelicerata</taxon>
        <taxon>Arachnida</taxon>
        <taxon>Acari</taxon>
        <taxon>Parasitiformes</taxon>
        <taxon>Ixodida</taxon>
        <taxon>Ixodoidea</taxon>
        <taxon>Ixodidae</taxon>
        <taxon>Haemaphysalinae</taxon>
        <taxon>Haemaphysalis</taxon>
    </lineage>
</organism>
<dbReference type="AlphaFoldDB" id="A0A9J6FWU8"/>
<dbReference type="OrthoDB" id="6159741at2759"/>
<keyword evidence="3" id="KW-1185">Reference proteome</keyword>
<sequence length="142" mass="16050">MADCLCVRAYKGRRKKVFFEELRPWLDTERALVLLGDFNCVCSARDKSSGTPYRDGSTIALNGVTADFGLEDVGNMLKCKTQIQFTHFQGTSHARLDRAYVSLELAPECSEYSVTPVPFSDHCLVSFLIGKRNNKKTFNWDL</sequence>
<dbReference type="Proteomes" id="UP000821853">
    <property type="component" value="Chromosome 2"/>
</dbReference>
<dbReference type="Pfam" id="PF03372">
    <property type="entry name" value="Exo_endo_phos"/>
    <property type="match status" value="1"/>
</dbReference>
<reference evidence="2 3" key="1">
    <citation type="journal article" date="2020" name="Cell">
        <title>Large-Scale Comparative Analyses of Tick Genomes Elucidate Their Genetic Diversity and Vector Capacities.</title>
        <authorList>
            <consortium name="Tick Genome and Microbiome Consortium (TIGMIC)"/>
            <person name="Jia N."/>
            <person name="Wang J."/>
            <person name="Shi W."/>
            <person name="Du L."/>
            <person name="Sun Y."/>
            <person name="Zhan W."/>
            <person name="Jiang J.F."/>
            <person name="Wang Q."/>
            <person name="Zhang B."/>
            <person name="Ji P."/>
            <person name="Bell-Sakyi L."/>
            <person name="Cui X.M."/>
            <person name="Yuan T.T."/>
            <person name="Jiang B.G."/>
            <person name="Yang W.F."/>
            <person name="Lam T.T."/>
            <person name="Chang Q.C."/>
            <person name="Ding S.J."/>
            <person name="Wang X.J."/>
            <person name="Zhu J.G."/>
            <person name="Ruan X.D."/>
            <person name="Zhao L."/>
            <person name="Wei J.T."/>
            <person name="Ye R.Z."/>
            <person name="Que T.C."/>
            <person name="Du C.H."/>
            <person name="Zhou Y.H."/>
            <person name="Cheng J.X."/>
            <person name="Dai P.F."/>
            <person name="Guo W.B."/>
            <person name="Han X.H."/>
            <person name="Huang E.J."/>
            <person name="Li L.F."/>
            <person name="Wei W."/>
            <person name="Gao Y.C."/>
            <person name="Liu J.Z."/>
            <person name="Shao H.Z."/>
            <person name="Wang X."/>
            <person name="Wang C.C."/>
            <person name="Yang T.C."/>
            <person name="Huo Q.B."/>
            <person name="Li W."/>
            <person name="Chen H.Y."/>
            <person name="Chen S.E."/>
            <person name="Zhou L.G."/>
            <person name="Ni X.B."/>
            <person name="Tian J.H."/>
            <person name="Sheng Y."/>
            <person name="Liu T."/>
            <person name="Pan Y.S."/>
            <person name="Xia L.Y."/>
            <person name="Li J."/>
            <person name="Zhao F."/>
            <person name="Cao W.C."/>
        </authorList>
    </citation>
    <scope>NUCLEOTIDE SEQUENCE [LARGE SCALE GENOMIC DNA]</scope>
    <source>
        <strain evidence="2">HaeL-2018</strain>
    </source>
</reference>
<accession>A0A9J6FWU8</accession>